<evidence type="ECO:0000313" key="2">
    <source>
        <dbReference type="Proteomes" id="UP000186292"/>
    </source>
</evidence>
<dbReference type="AlphaFoldDB" id="A0A1N7K2F7"/>
<evidence type="ECO:0000313" key="1">
    <source>
        <dbReference type="EMBL" id="SIS55770.1"/>
    </source>
</evidence>
<keyword evidence="2" id="KW-1185">Reference proteome</keyword>
<protein>
    <recommendedName>
        <fullName evidence="3">Bacteriocin biosynthesis cyclodehydratase domain-containing protein</fullName>
    </recommendedName>
</protein>
<proteinExistence type="predicted"/>
<dbReference type="EMBL" id="FTOF01000013">
    <property type="protein sequence ID" value="SIS55770.1"/>
    <property type="molecule type" value="Genomic_DNA"/>
</dbReference>
<evidence type="ECO:0008006" key="3">
    <source>
        <dbReference type="Google" id="ProtNLM"/>
    </source>
</evidence>
<dbReference type="STRING" id="1161099.SAMN05444817_11346"/>
<organism evidence="1 2">
    <name type="scientific">Corynebacterium appendicis CIP 107643</name>
    <dbReference type="NCBI Taxonomy" id="1161099"/>
    <lineage>
        <taxon>Bacteria</taxon>
        <taxon>Bacillati</taxon>
        <taxon>Actinomycetota</taxon>
        <taxon>Actinomycetes</taxon>
        <taxon>Mycobacteriales</taxon>
        <taxon>Corynebacteriaceae</taxon>
        <taxon>Corynebacterium</taxon>
    </lineage>
</organism>
<dbReference type="OrthoDB" id="4426339at2"/>
<dbReference type="Gene3D" id="3.40.50.720">
    <property type="entry name" value="NAD(P)-binding Rossmann-like Domain"/>
    <property type="match status" value="1"/>
</dbReference>
<dbReference type="Proteomes" id="UP000186292">
    <property type="component" value="Unassembled WGS sequence"/>
</dbReference>
<reference evidence="2" key="1">
    <citation type="submission" date="2017-01" db="EMBL/GenBank/DDBJ databases">
        <authorList>
            <person name="Varghese N."/>
            <person name="Submissions S."/>
        </authorList>
    </citation>
    <scope>NUCLEOTIDE SEQUENCE [LARGE SCALE GENOMIC DNA]</scope>
    <source>
        <strain evidence="2">DSM 44531</strain>
    </source>
</reference>
<sequence>MRLDDSTLVTLGQGVHVLARGQGAVQFGMDATRSGIVDSRAAPALAATLTSTKWPVSIGELQEEVVGRCDVDKQQARSLIDDLCGYNILIPSARTAVAVLGDTHLAHEISRILEASGATVRIRLQRETTRAFLQRHVDSPLVVVDGGREYLMWGKAVKRHGNWVVPVLSFDSRVLVGPVSNHPTQACGMCAHMHISDHDPHAHVAAEQLADGPRTMDPAVAAVGAAAAAVTVRRLAGIPDPPGVVAEPPGAGWAAVVDPLGAEPLAPLQMEPHPRCPVCASF</sequence>
<name>A0A1N7K2F7_9CORY</name>
<accession>A0A1N7K2F7</accession>
<dbReference type="RefSeq" id="WP_076599820.1">
    <property type="nucleotide sequence ID" value="NZ_CP046976.1"/>
</dbReference>
<gene>
    <name evidence="1" type="ORF">SAMN05444817_11346</name>
</gene>